<dbReference type="EMBL" id="VDMO01000030">
    <property type="protein sequence ID" value="TNM67414.1"/>
    <property type="molecule type" value="Genomic_DNA"/>
</dbReference>
<accession>A0A5C4XWB0</accession>
<name>A0A5C4XWB0_9DEIO</name>
<evidence type="ECO:0000313" key="2">
    <source>
        <dbReference type="Proteomes" id="UP000313988"/>
    </source>
</evidence>
<dbReference type="AlphaFoldDB" id="A0A5C4XWB0"/>
<dbReference type="RefSeq" id="WP_139404685.1">
    <property type="nucleotide sequence ID" value="NZ_JACHEW010000032.1"/>
</dbReference>
<dbReference type="InterPro" id="IPR011726">
    <property type="entry name" value="KdpF"/>
</dbReference>
<dbReference type="Pfam" id="PF09604">
    <property type="entry name" value="Potass_KdpF"/>
    <property type="match status" value="1"/>
</dbReference>
<comment type="caution">
    <text evidence="1">The sequence shown here is derived from an EMBL/GenBank/DDBJ whole genome shotgun (WGS) entry which is preliminary data.</text>
</comment>
<dbReference type="GO" id="GO:0005886">
    <property type="term" value="C:plasma membrane"/>
    <property type="evidence" value="ECO:0007669"/>
    <property type="project" value="InterPro"/>
</dbReference>
<reference evidence="1 2" key="1">
    <citation type="submission" date="2019-06" db="EMBL/GenBank/DDBJ databases">
        <title>Genome sequence of Deinococcus radiopugnans ATCC 19172.</title>
        <authorList>
            <person name="Maclea K.S."/>
            <person name="Maynard C.R."/>
        </authorList>
    </citation>
    <scope>NUCLEOTIDE SEQUENCE [LARGE SCALE GENOMIC DNA]</scope>
    <source>
        <strain evidence="1 2">ATCC 19172</strain>
    </source>
</reference>
<dbReference type="NCBIfam" id="TIGR02115">
    <property type="entry name" value="potass_kdpF"/>
    <property type="match status" value="1"/>
</dbReference>
<proteinExistence type="predicted"/>
<dbReference type="GO" id="GO:0008556">
    <property type="term" value="F:P-type potassium transmembrane transporter activity"/>
    <property type="evidence" value="ECO:0007669"/>
    <property type="project" value="InterPro"/>
</dbReference>
<sequence length="26" mass="2997">MNVFLLLLVLALAAYLLYALVRAERF</sequence>
<organism evidence="1 2">
    <name type="scientific">Deinococcus radiopugnans ATCC 19172</name>
    <dbReference type="NCBI Taxonomy" id="585398"/>
    <lineage>
        <taxon>Bacteria</taxon>
        <taxon>Thermotogati</taxon>
        <taxon>Deinococcota</taxon>
        <taxon>Deinococci</taxon>
        <taxon>Deinococcales</taxon>
        <taxon>Deinococcaceae</taxon>
        <taxon>Deinococcus</taxon>
    </lineage>
</organism>
<gene>
    <name evidence="1" type="primary">kdpF</name>
    <name evidence="1" type="ORF">FHR04_18370</name>
</gene>
<protein>
    <submittedName>
        <fullName evidence="1">K(+)-transporting ATPase subunit F</fullName>
    </submittedName>
</protein>
<dbReference type="Proteomes" id="UP000313988">
    <property type="component" value="Unassembled WGS sequence"/>
</dbReference>
<evidence type="ECO:0000313" key="1">
    <source>
        <dbReference type="EMBL" id="TNM67414.1"/>
    </source>
</evidence>